<gene>
    <name evidence="2" type="ORF">CARUB_v10014302mg</name>
</gene>
<reference evidence="3" key="1">
    <citation type="journal article" date="2013" name="Nat. Genet.">
        <title>The Capsella rubella genome and the genomic consequences of rapid mating system evolution.</title>
        <authorList>
            <person name="Slotte T."/>
            <person name="Hazzouri K.M."/>
            <person name="Agren J.A."/>
            <person name="Koenig D."/>
            <person name="Maumus F."/>
            <person name="Guo Y.L."/>
            <person name="Steige K."/>
            <person name="Platts A.E."/>
            <person name="Escobar J.S."/>
            <person name="Newman L.K."/>
            <person name="Wang W."/>
            <person name="Mandakova T."/>
            <person name="Vello E."/>
            <person name="Smith L.M."/>
            <person name="Henz S.R."/>
            <person name="Steffen J."/>
            <person name="Takuno S."/>
            <person name="Brandvain Y."/>
            <person name="Coop G."/>
            <person name="Andolfatto P."/>
            <person name="Hu T.T."/>
            <person name="Blanchette M."/>
            <person name="Clark R.M."/>
            <person name="Quesneville H."/>
            <person name="Nordborg M."/>
            <person name="Gaut B.S."/>
            <person name="Lysak M.A."/>
            <person name="Jenkins J."/>
            <person name="Grimwood J."/>
            <person name="Chapman J."/>
            <person name="Prochnik S."/>
            <person name="Shu S."/>
            <person name="Rokhsar D."/>
            <person name="Schmutz J."/>
            <person name="Weigel D."/>
            <person name="Wright S.I."/>
        </authorList>
    </citation>
    <scope>NUCLEOTIDE SEQUENCE [LARGE SCALE GENOMIC DNA]</scope>
    <source>
        <strain evidence="3">cv. Monte Gargano</strain>
    </source>
</reference>
<evidence type="ECO:0000313" key="3">
    <source>
        <dbReference type="Proteomes" id="UP000029121"/>
    </source>
</evidence>
<feature type="transmembrane region" description="Helical" evidence="1">
    <location>
        <begin position="170"/>
        <end position="192"/>
    </location>
</feature>
<dbReference type="Proteomes" id="UP000029121">
    <property type="component" value="Unassembled WGS sequence"/>
</dbReference>
<keyword evidence="1" id="KW-0812">Transmembrane</keyword>
<dbReference type="EMBL" id="KB870807">
    <property type="protein sequence ID" value="EOA31140.1"/>
    <property type="molecule type" value="Genomic_DNA"/>
</dbReference>
<dbReference type="KEGG" id="crb:17893789"/>
<evidence type="ECO:0000313" key="2">
    <source>
        <dbReference type="EMBL" id="EOA31140.1"/>
    </source>
</evidence>
<dbReference type="AlphaFoldDB" id="R0HZW0"/>
<keyword evidence="3" id="KW-1185">Reference proteome</keyword>
<name>R0HZW0_9BRAS</name>
<feature type="transmembrane region" description="Helical" evidence="1">
    <location>
        <begin position="240"/>
        <end position="260"/>
    </location>
</feature>
<sequence length="290" mass="33277">MDQFIFLNVIMEVTGTLNDQSCKLMLKAKKLMFSVLAFPLLFNCLSYLIFESKFFLPLTDPSTPEDATHLIRYLIYLPRFFSSLYIFIAVSAIFNLLSVLVMVHASALIHKDDSFKIKDFPILTLKYWKGPLETNFYISLLSLGYWFLFFIILFPLVIFSTKLDAVAAKYPTLGILFAVLKSYSNFIWYFSMGIWLHAFGKAAENVKGMNPKLFLLNLFTGLVSYGLVNILRLIEWSSSFPVTLTYCLVLVSSVFLVRMFQLMTYTVTYFQCKSLQGKDADESLNISLLS</sequence>
<feature type="transmembrane region" description="Helical" evidence="1">
    <location>
        <begin position="213"/>
        <end position="234"/>
    </location>
</feature>
<keyword evidence="1" id="KW-1133">Transmembrane helix</keyword>
<dbReference type="PANTHER" id="PTHR33133:SF1">
    <property type="entry name" value="EXPRESSED PROTEIN-RELATED"/>
    <property type="match status" value="1"/>
</dbReference>
<feature type="transmembrane region" description="Helical" evidence="1">
    <location>
        <begin position="31"/>
        <end position="50"/>
    </location>
</feature>
<dbReference type="OrthoDB" id="1708846at2759"/>
<organism evidence="2 3">
    <name type="scientific">Capsella rubella</name>
    <dbReference type="NCBI Taxonomy" id="81985"/>
    <lineage>
        <taxon>Eukaryota</taxon>
        <taxon>Viridiplantae</taxon>
        <taxon>Streptophyta</taxon>
        <taxon>Embryophyta</taxon>
        <taxon>Tracheophyta</taxon>
        <taxon>Spermatophyta</taxon>
        <taxon>Magnoliopsida</taxon>
        <taxon>eudicotyledons</taxon>
        <taxon>Gunneridae</taxon>
        <taxon>Pentapetalae</taxon>
        <taxon>rosids</taxon>
        <taxon>malvids</taxon>
        <taxon>Brassicales</taxon>
        <taxon>Brassicaceae</taxon>
        <taxon>Camelineae</taxon>
        <taxon>Capsella</taxon>
    </lineage>
</organism>
<keyword evidence="1" id="KW-0472">Membrane</keyword>
<feature type="transmembrane region" description="Helical" evidence="1">
    <location>
        <begin position="136"/>
        <end position="158"/>
    </location>
</feature>
<proteinExistence type="predicted"/>
<evidence type="ECO:0000256" key="1">
    <source>
        <dbReference type="SAM" id="Phobius"/>
    </source>
</evidence>
<protein>
    <submittedName>
        <fullName evidence="2">Uncharacterized protein</fullName>
    </submittedName>
</protein>
<dbReference type="PANTHER" id="PTHR33133">
    <property type="entry name" value="OS08G0107100 PROTEIN-RELATED"/>
    <property type="match status" value="1"/>
</dbReference>
<feature type="transmembrane region" description="Helical" evidence="1">
    <location>
        <begin position="84"/>
        <end position="109"/>
    </location>
</feature>
<accession>R0HZW0</accession>